<dbReference type="GO" id="GO:0005829">
    <property type="term" value="C:cytosol"/>
    <property type="evidence" value="ECO:0007669"/>
    <property type="project" value="TreeGrafter"/>
</dbReference>
<dbReference type="InterPro" id="IPR013118">
    <property type="entry name" value="Mannitol_DH_C"/>
</dbReference>
<protein>
    <submittedName>
        <fullName evidence="6">Tagaturonate reductase</fullName>
    </submittedName>
</protein>
<keyword evidence="7" id="KW-1185">Reference proteome</keyword>
<comment type="caution">
    <text evidence="6">The sequence shown here is derived from an EMBL/GenBank/DDBJ whole genome shotgun (WGS) entry which is preliminary data.</text>
</comment>
<sequence>MDTLNKTLDKRTLPASVTFETQENLPERVIQFGEGNFMRGFVDWMINELNKQGLFNGKVVLVQPRGQDKIPVINNQDGLYTVVLRGVEDGEKVEKKEIISAVSRGIKVSDDWAELNNIITSTDIKFIFSNTTEAGLTYLKEDYNPDFPAESFPGKLTSLLYHRFTFFKGSSESGLVIIPCELVEENGNLLKKIVLKIAEDWELPSAFINWIKSHNKFCNTLVDRIVTGFPSDEINEFEQKLGYKDELLTVGEPYHLFAIEATPEVAKEIPFDQAGLNVKWGDITPFRNLKVRLLNGPHTMMSAVCYLAGVDTVQEVMEDVTLRKFIENGMLNEIYPTVDIDEVEKKQFLEAVIERFLNPYNKHYLKDIALSSVFKFKSRLVPSLLDYVEQKGTLPPAITFALAGLLAFNRPVRVEANELVGQRGEVEYSIRDNHEVMQILLSVWTKFDGTSEELTDLVSEVLSKKEIWGQDLHAVPNLTTTVATQLDEILKNGMRASVEKLVNQASTI</sequence>
<evidence type="ECO:0000259" key="4">
    <source>
        <dbReference type="Pfam" id="PF01232"/>
    </source>
</evidence>
<dbReference type="PANTHER" id="PTHR30524:SF0">
    <property type="entry name" value="ALTRONATE OXIDOREDUCTASE-RELATED"/>
    <property type="match status" value="1"/>
</dbReference>
<dbReference type="AlphaFoldDB" id="A0A4Q0VUN9"/>
<dbReference type="InterPro" id="IPR013328">
    <property type="entry name" value="6PGD_dom2"/>
</dbReference>
<evidence type="ECO:0000256" key="1">
    <source>
        <dbReference type="ARBA" id="ARBA00023002"/>
    </source>
</evidence>
<keyword evidence="1" id="KW-0560">Oxidoreductase</keyword>
<evidence type="ECO:0000256" key="2">
    <source>
        <dbReference type="ARBA" id="ARBA00023027"/>
    </source>
</evidence>
<dbReference type="OrthoDB" id="9768714at2"/>
<dbReference type="GO" id="GO:0019698">
    <property type="term" value="P:D-galacturonate catabolic process"/>
    <property type="evidence" value="ECO:0007669"/>
    <property type="project" value="TreeGrafter"/>
</dbReference>
<evidence type="ECO:0000313" key="6">
    <source>
        <dbReference type="EMBL" id="RXJ02106.1"/>
    </source>
</evidence>
<comment type="catalytic activity">
    <reaction evidence="3">
        <text>D-mannitol 1-phosphate + NAD(+) = beta-D-fructose 6-phosphate + NADH + H(+)</text>
        <dbReference type="Rhea" id="RHEA:19661"/>
        <dbReference type="ChEBI" id="CHEBI:15378"/>
        <dbReference type="ChEBI" id="CHEBI:57540"/>
        <dbReference type="ChEBI" id="CHEBI:57634"/>
        <dbReference type="ChEBI" id="CHEBI:57945"/>
        <dbReference type="ChEBI" id="CHEBI:61381"/>
        <dbReference type="EC" id="1.1.1.17"/>
    </reaction>
</comment>
<feature type="domain" description="Mannitol dehydrogenase C-terminal" evidence="5">
    <location>
        <begin position="282"/>
        <end position="489"/>
    </location>
</feature>
<dbReference type="InterPro" id="IPR036291">
    <property type="entry name" value="NAD(P)-bd_dom_sf"/>
</dbReference>
<keyword evidence="2" id="KW-0520">NAD</keyword>
<dbReference type="RefSeq" id="WP_129077819.1">
    <property type="nucleotide sequence ID" value="NZ_QOUX01000027.1"/>
</dbReference>
<evidence type="ECO:0000313" key="7">
    <source>
        <dbReference type="Proteomes" id="UP000290649"/>
    </source>
</evidence>
<dbReference type="GO" id="GO:0008926">
    <property type="term" value="F:mannitol-1-phosphate 5-dehydrogenase activity"/>
    <property type="evidence" value="ECO:0007669"/>
    <property type="project" value="UniProtKB-EC"/>
</dbReference>
<dbReference type="NCBIfam" id="NF002969">
    <property type="entry name" value="PRK03643.1"/>
    <property type="match status" value="1"/>
</dbReference>
<name>A0A4Q0VUN9_9BACI</name>
<evidence type="ECO:0000256" key="3">
    <source>
        <dbReference type="ARBA" id="ARBA00048615"/>
    </source>
</evidence>
<gene>
    <name evidence="6" type="ORF">DS745_08435</name>
</gene>
<dbReference type="Gene3D" id="3.40.50.720">
    <property type="entry name" value="NAD(P)-binding Rossmann-like Domain"/>
    <property type="match status" value="1"/>
</dbReference>
<dbReference type="Pfam" id="PF08125">
    <property type="entry name" value="Mannitol_dh_C"/>
    <property type="match status" value="1"/>
</dbReference>
<dbReference type="Pfam" id="PF01232">
    <property type="entry name" value="Mannitol_dh"/>
    <property type="match status" value="1"/>
</dbReference>
<organism evidence="6 7">
    <name type="scientific">Anaerobacillus alkaliphilus</name>
    <dbReference type="NCBI Taxonomy" id="1548597"/>
    <lineage>
        <taxon>Bacteria</taxon>
        <taxon>Bacillati</taxon>
        <taxon>Bacillota</taxon>
        <taxon>Bacilli</taxon>
        <taxon>Bacillales</taxon>
        <taxon>Bacillaceae</taxon>
        <taxon>Anaerobacillus</taxon>
    </lineage>
</organism>
<feature type="domain" description="Mannitol dehydrogenase N-terminal" evidence="4">
    <location>
        <begin position="28"/>
        <end position="271"/>
    </location>
</feature>
<dbReference type="Proteomes" id="UP000290649">
    <property type="component" value="Unassembled WGS sequence"/>
</dbReference>
<dbReference type="GO" id="GO:0009026">
    <property type="term" value="F:tagaturonate reductase activity"/>
    <property type="evidence" value="ECO:0007669"/>
    <property type="project" value="TreeGrafter"/>
</dbReference>
<dbReference type="GO" id="GO:0019592">
    <property type="term" value="P:mannitol catabolic process"/>
    <property type="evidence" value="ECO:0007669"/>
    <property type="project" value="TreeGrafter"/>
</dbReference>
<dbReference type="SUPFAM" id="SSF51735">
    <property type="entry name" value="NAD(P)-binding Rossmann-fold domains"/>
    <property type="match status" value="1"/>
</dbReference>
<reference evidence="6 7" key="1">
    <citation type="journal article" date="2019" name="Int. J. Syst. Evol. Microbiol.">
        <title>Anaerobacillus alkaliphilus sp. nov., a novel alkaliphilic and moderately halophilic bacterium.</title>
        <authorList>
            <person name="Borsodi A.K."/>
            <person name="Aszalos J.M."/>
            <person name="Bihari P."/>
            <person name="Nagy I."/>
            <person name="Schumann P."/>
            <person name="Sproer C."/>
            <person name="Kovacs A.L."/>
            <person name="Boka K."/>
            <person name="Dobosy P."/>
            <person name="Ovari M."/>
            <person name="Szili-Kovacs T."/>
            <person name="Toth E."/>
        </authorList>
    </citation>
    <scope>NUCLEOTIDE SEQUENCE [LARGE SCALE GENOMIC DNA]</scope>
    <source>
        <strain evidence="6 7">B16-10</strain>
    </source>
</reference>
<dbReference type="InterPro" id="IPR013131">
    <property type="entry name" value="Mannitol_DH_N"/>
</dbReference>
<proteinExistence type="predicted"/>
<dbReference type="InterPro" id="IPR008927">
    <property type="entry name" value="6-PGluconate_DH-like_C_sf"/>
</dbReference>
<dbReference type="Gene3D" id="1.10.1040.10">
    <property type="entry name" value="N-(1-d-carboxylethyl)-l-norvaline Dehydrogenase, domain 2"/>
    <property type="match status" value="1"/>
</dbReference>
<dbReference type="EMBL" id="QOUX01000027">
    <property type="protein sequence ID" value="RXJ02106.1"/>
    <property type="molecule type" value="Genomic_DNA"/>
</dbReference>
<dbReference type="PANTHER" id="PTHR30524">
    <property type="entry name" value="MANNITOL-1-PHOSPHATE 5-DEHYDROGENASE"/>
    <property type="match status" value="1"/>
</dbReference>
<dbReference type="SUPFAM" id="SSF48179">
    <property type="entry name" value="6-phosphogluconate dehydrogenase C-terminal domain-like"/>
    <property type="match status" value="1"/>
</dbReference>
<evidence type="ECO:0000259" key="5">
    <source>
        <dbReference type="Pfam" id="PF08125"/>
    </source>
</evidence>
<accession>A0A4Q0VUN9</accession>